<protein>
    <submittedName>
        <fullName evidence="4">Nucleotide-binding universal stress protein, UspA family</fullName>
    </submittedName>
    <submittedName>
        <fullName evidence="3">UspA family universal stress protein</fullName>
    </submittedName>
</protein>
<proteinExistence type="inferred from homology"/>
<sequence>MLKDLMVHLDGGADDTHRLGFAEALADRYKAHIGALFVNAYPGFSISADAAGTGAIAMAELVERATAEGDRTEETIRKRLEGLRFPYDLQRIDAVDDQAGYQAARATRHADLFIGLRPSEAAPRWTGLIEAVLFGSGRAVLLAAPERDPGPIKTVVIGWNGSREAARAVAEAMPFLEKAAKVVVVTAEKHPSEDTLDTRLASHLDRHGVKVTLNELRSADPGEAILAEARSSDADLIVAGGYGHSRLREWVLGGVTRTLMEHARTPLLLAH</sequence>
<reference evidence="3 5" key="1">
    <citation type="submission" date="2015-09" db="EMBL/GenBank/DDBJ databases">
        <title>Identification and resolution of microdiversity through metagenomic sequencing of parallel consortia.</title>
        <authorList>
            <person name="Nelson W.C."/>
            <person name="Romine M.F."/>
            <person name="Lindemann S.R."/>
        </authorList>
    </citation>
    <scope>NUCLEOTIDE SEQUENCE [LARGE SCALE GENOMIC DNA]</scope>
    <source>
        <strain evidence="3">HL-109</strain>
    </source>
</reference>
<accession>A0A0P7X9G8</accession>
<evidence type="ECO:0000259" key="2">
    <source>
        <dbReference type="Pfam" id="PF00582"/>
    </source>
</evidence>
<dbReference type="AlphaFoldDB" id="A0A0P7X9G8"/>
<reference evidence="4 6" key="2">
    <citation type="submission" date="2016-08" db="EMBL/GenBank/DDBJ databases">
        <authorList>
            <person name="Varghese N."/>
            <person name="Submissions Spin"/>
        </authorList>
    </citation>
    <scope>NUCLEOTIDE SEQUENCE [LARGE SCALE GENOMIC DNA]</scope>
    <source>
        <strain evidence="4 6">HL-109</strain>
    </source>
</reference>
<gene>
    <name evidence="4" type="ORF">GA0071312_3201</name>
    <name evidence="3" type="ORF">HLUCCO17_05080</name>
</gene>
<dbReference type="CDD" id="cd00293">
    <property type="entry name" value="USP-like"/>
    <property type="match status" value="1"/>
</dbReference>
<evidence type="ECO:0000313" key="4">
    <source>
        <dbReference type="EMBL" id="SCC82220.1"/>
    </source>
</evidence>
<dbReference type="OrthoDB" id="9804721at2"/>
<dbReference type="Gene3D" id="3.40.50.12370">
    <property type="match status" value="1"/>
</dbReference>
<name>A0A0P7X9G8_9HYPH</name>
<keyword evidence="6" id="KW-1185">Reference proteome</keyword>
<evidence type="ECO:0000256" key="1">
    <source>
        <dbReference type="ARBA" id="ARBA00008791"/>
    </source>
</evidence>
<organism evidence="3 5">
    <name type="scientific">Saliniramus fredricksonii</name>
    <dbReference type="NCBI Taxonomy" id="1653334"/>
    <lineage>
        <taxon>Bacteria</taxon>
        <taxon>Pseudomonadati</taxon>
        <taxon>Pseudomonadota</taxon>
        <taxon>Alphaproteobacteria</taxon>
        <taxon>Hyphomicrobiales</taxon>
        <taxon>Salinarimonadaceae</taxon>
        <taxon>Saliniramus</taxon>
    </lineage>
</organism>
<comment type="similarity">
    <text evidence="1">Belongs to the universal stress protein A family.</text>
</comment>
<dbReference type="PANTHER" id="PTHR46268:SF15">
    <property type="entry name" value="UNIVERSAL STRESS PROTEIN HP_0031"/>
    <property type="match status" value="1"/>
</dbReference>
<dbReference type="PRINTS" id="PR01438">
    <property type="entry name" value="UNVRSLSTRESS"/>
</dbReference>
<dbReference type="Proteomes" id="UP000182800">
    <property type="component" value="Unassembled WGS sequence"/>
</dbReference>
<dbReference type="EMBL" id="LJSX01000005">
    <property type="protein sequence ID" value="KPQ11855.1"/>
    <property type="molecule type" value="Genomic_DNA"/>
</dbReference>
<evidence type="ECO:0000313" key="3">
    <source>
        <dbReference type="EMBL" id="KPQ11855.1"/>
    </source>
</evidence>
<dbReference type="InterPro" id="IPR006015">
    <property type="entry name" value="Universal_stress_UspA"/>
</dbReference>
<dbReference type="PANTHER" id="PTHR46268">
    <property type="entry name" value="STRESS RESPONSE PROTEIN NHAX"/>
    <property type="match status" value="1"/>
</dbReference>
<feature type="domain" description="UspA" evidence="2">
    <location>
        <begin position="194"/>
        <end position="270"/>
    </location>
</feature>
<dbReference type="Proteomes" id="UP000050497">
    <property type="component" value="Unassembled WGS sequence"/>
</dbReference>
<dbReference type="Pfam" id="PF00582">
    <property type="entry name" value="Usp"/>
    <property type="match status" value="1"/>
</dbReference>
<dbReference type="SUPFAM" id="SSF52402">
    <property type="entry name" value="Adenine nucleotide alpha hydrolases-like"/>
    <property type="match status" value="2"/>
</dbReference>
<dbReference type="InterPro" id="IPR006016">
    <property type="entry name" value="UspA"/>
</dbReference>
<dbReference type="PATRIC" id="fig|1653334.4.peg.1713"/>
<dbReference type="EMBL" id="FMBM01000002">
    <property type="protein sequence ID" value="SCC82220.1"/>
    <property type="molecule type" value="Genomic_DNA"/>
</dbReference>
<dbReference type="STRING" id="1653334.GA0071312_3201"/>
<evidence type="ECO:0000313" key="6">
    <source>
        <dbReference type="Proteomes" id="UP000182800"/>
    </source>
</evidence>
<dbReference type="RefSeq" id="WP_074445755.1">
    <property type="nucleotide sequence ID" value="NZ_FMBM01000002.1"/>
</dbReference>
<evidence type="ECO:0000313" key="5">
    <source>
        <dbReference type="Proteomes" id="UP000050497"/>
    </source>
</evidence>
<comment type="caution">
    <text evidence="3">The sequence shown here is derived from an EMBL/GenBank/DDBJ whole genome shotgun (WGS) entry which is preliminary data.</text>
</comment>